<feature type="region of interest" description="Disordered" evidence="1">
    <location>
        <begin position="590"/>
        <end position="631"/>
    </location>
</feature>
<dbReference type="PROSITE" id="PS50126">
    <property type="entry name" value="S1"/>
    <property type="match status" value="1"/>
</dbReference>
<dbReference type="PANTHER" id="PTHR36371">
    <property type="entry name" value="PROTEIN PLASTID TRANSCRIPTIONALLY ACTIVE 10"/>
    <property type="match status" value="1"/>
</dbReference>
<accession>C1FFW9</accession>
<keyword evidence="4" id="KW-1185">Reference proteome</keyword>
<dbReference type="InterPro" id="IPR003029">
    <property type="entry name" value="S1_domain"/>
</dbReference>
<dbReference type="KEGG" id="mis:MICPUN_60656"/>
<feature type="domain" description="S1 motif" evidence="2">
    <location>
        <begin position="424"/>
        <end position="493"/>
    </location>
</feature>
<dbReference type="InterPro" id="IPR012340">
    <property type="entry name" value="NA-bd_OB-fold"/>
</dbReference>
<evidence type="ECO:0000256" key="1">
    <source>
        <dbReference type="SAM" id="MobiDB-lite"/>
    </source>
</evidence>
<dbReference type="GO" id="GO:0003723">
    <property type="term" value="F:RNA binding"/>
    <property type="evidence" value="ECO:0007669"/>
    <property type="project" value="InterPro"/>
</dbReference>
<dbReference type="Proteomes" id="UP000002009">
    <property type="component" value="Chromosome 8"/>
</dbReference>
<dbReference type="SUPFAM" id="SSF50249">
    <property type="entry name" value="Nucleic acid-binding proteins"/>
    <property type="match status" value="1"/>
</dbReference>
<feature type="compositionally biased region" description="Acidic residues" evidence="1">
    <location>
        <begin position="741"/>
        <end position="752"/>
    </location>
</feature>
<gene>
    <name evidence="3" type="ORF">MICPUN_60656</name>
</gene>
<dbReference type="InterPro" id="IPR044967">
    <property type="entry name" value="PTAC10"/>
</dbReference>
<dbReference type="GeneID" id="8245820"/>
<dbReference type="OMA" id="PINETDW"/>
<evidence type="ECO:0000313" key="3">
    <source>
        <dbReference type="EMBL" id="ACO69446.1"/>
    </source>
</evidence>
<evidence type="ECO:0000313" key="4">
    <source>
        <dbReference type="Proteomes" id="UP000002009"/>
    </source>
</evidence>
<dbReference type="EMBL" id="CP001575">
    <property type="protein sequence ID" value="ACO69446.1"/>
    <property type="molecule type" value="Genomic_DNA"/>
</dbReference>
<dbReference type="PANTHER" id="PTHR36371:SF1">
    <property type="entry name" value="PROTEIN PLASTID TRANSCRIPTIONALLY ACTIVE 10"/>
    <property type="match status" value="1"/>
</dbReference>
<dbReference type="Pfam" id="PF00575">
    <property type="entry name" value="S1"/>
    <property type="match status" value="1"/>
</dbReference>
<feature type="region of interest" description="Disordered" evidence="1">
    <location>
        <begin position="643"/>
        <end position="752"/>
    </location>
</feature>
<sequence>MDVLACAGRAASAPAAVQSTYRPSALATRRISRNRVRVCLVGVGGGAPIGTERPARPGASTRGFVRFPRTYRGISMVRALGGEDDDDDAGFDANFGDIDRLAAEAEAAAEGDDVDVGDDDPDARLMSYGNQKVVEFGLSGRPLYVCQSIWWLRLSQLKTYPPDAEDVRDIARRSGLTTKAVQKWFADALDHYHNLSLADKAKYDIECQAKLDRMEALIVRLGTEKPGLFDGRDDEPVNVAAPWKEDGKLSSDEQKKLTLKDPLYIAMDALPDVMAKEAAEAKLEKDTEEGLDDEAIARIPQDGSPEQPFLINPYAHSKAGSWSIVKKVGPPTAFEESIEWLETGGWEALPDHEIASAVDGGALKFVGVSDETILGSRDRLDIAMPSNADSLAVAEEIDSDGILRDAVRHTGDLSRKQLHDLTIGEELEGKIVSLELYHGALVDCGCETDGLIPISEDDWPDLVDTLTMGTKVKVKVKAVHERWWRFRFPIELDILSPNVGHLIKTHPHEDGPPINIYSGETVPYANMDAGRPLDKFFEVSDVDEEEEERLRVQAISDWVDEKMAETEQKTTKKGNRMQRVLAAAKAAAAAAADEKNAANQIPVEDDEEDIRGMSDGGAAQALDTGSGLRGLGERTEDMIAAEEEEEEAALFGGDKTVPGIAGPQEDPDAVEEGDEEDEEEDTADENFDGNVNPEAEDTRGGVVVTADDLTASSIDYEDDEDEDDDDDEEEAGSKRKKGSVDDDDEDDDDEDL</sequence>
<feature type="compositionally biased region" description="Acidic residues" evidence="1">
    <location>
        <begin position="665"/>
        <end position="687"/>
    </location>
</feature>
<organism evidence="3 4">
    <name type="scientific">Micromonas commoda (strain RCC299 / NOUM17 / CCMP2709)</name>
    <name type="common">Picoplanktonic green alga</name>
    <dbReference type="NCBI Taxonomy" id="296587"/>
    <lineage>
        <taxon>Eukaryota</taxon>
        <taxon>Viridiplantae</taxon>
        <taxon>Chlorophyta</taxon>
        <taxon>Mamiellophyceae</taxon>
        <taxon>Mamiellales</taxon>
        <taxon>Mamiellaceae</taxon>
        <taxon>Micromonas</taxon>
    </lineage>
</organism>
<dbReference type="GO" id="GO:0000427">
    <property type="term" value="C:plastid-encoded plastid RNA polymerase complex"/>
    <property type="evidence" value="ECO:0007669"/>
    <property type="project" value="InterPro"/>
</dbReference>
<dbReference type="RefSeq" id="XP_002508188.1">
    <property type="nucleotide sequence ID" value="XM_002508142.1"/>
</dbReference>
<protein>
    <recommendedName>
        <fullName evidence="2">S1 motif domain-containing protein</fullName>
    </recommendedName>
</protein>
<dbReference type="eggNOG" id="ENOG502QPXQ">
    <property type="taxonomic scope" value="Eukaryota"/>
</dbReference>
<evidence type="ECO:0000259" key="2">
    <source>
        <dbReference type="PROSITE" id="PS50126"/>
    </source>
</evidence>
<dbReference type="Gene3D" id="2.40.50.140">
    <property type="entry name" value="Nucleic acid-binding proteins"/>
    <property type="match status" value="1"/>
</dbReference>
<dbReference type="AlphaFoldDB" id="C1FFW9"/>
<dbReference type="OrthoDB" id="514964at2759"/>
<feature type="compositionally biased region" description="Acidic residues" evidence="1">
    <location>
        <begin position="715"/>
        <end position="730"/>
    </location>
</feature>
<dbReference type="InParanoid" id="C1FFW9"/>
<dbReference type="STRING" id="296587.C1FFW9"/>
<name>C1FFW9_MICCC</name>
<proteinExistence type="predicted"/>
<reference evidence="3 4" key="1">
    <citation type="journal article" date="2009" name="Science">
        <title>Green evolution and dynamic adaptations revealed by genomes of the marine picoeukaryotes Micromonas.</title>
        <authorList>
            <person name="Worden A.Z."/>
            <person name="Lee J.H."/>
            <person name="Mock T."/>
            <person name="Rouze P."/>
            <person name="Simmons M.P."/>
            <person name="Aerts A.L."/>
            <person name="Allen A.E."/>
            <person name="Cuvelier M.L."/>
            <person name="Derelle E."/>
            <person name="Everett M.V."/>
            <person name="Foulon E."/>
            <person name="Grimwood J."/>
            <person name="Gundlach H."/>
            <person name="Henrissat B."/>
            <person name="Napoli C."/>
            <person name="McDonald S.M."/>
            <person name="Parker M.S."/>
            <person name="Rombauts S."/>
            <person name="Salamov A."/>
            <person name="Von Dassow P."/>
            <person name="Badger J.H."/>
            <person name="Coutinho P.M."/>
            <person name="Demir E."/>
            <person name="Dubchak I."/>
            <person name="Gentemann C."/>
            <person name="Eikrem W."/>
            <person name="Gready J.E."/>
            <person name="John U."/>
            <person name="Lanier W."/>
            <person name="Lindquist E.A."/>
            <person name="Lucas S."/>
            <person name="Mayer K.F."/>
            <person name="Moreau H."/>
            <person name="Not F."/>
            <person name="Otillar R."/>
            <person name="Panaud O."/>
            <person name="Pangilinan J."/>
            <person name="Paulsen I."/>
            <person name="Piegu B."/>
            <person name="Poliakov A."/>
            <person name="Robbens S."/>
            <person name="Schmutz J."/>
            <person name="Toulza E."/>
            <person name="Wyss T."/>
            <person name="Zelensky A."/>
            <person name="Zhou K."/>
            <person name="Armbrust E.V."/>
            <person name="Bhattacharya D."/>
            <person name="Goodenough U.W."/>
            <person name="Van de Peer Y."/>
            <person name="Grigoriev I.V."/>
        </authorList>
    </citation>
    <scope>NUCLEOTIDE SEQUENCE [LARGE SCALE GENOMIC DNA]</scope>
    <source>
        <strain evidence="4">RCC299 / NOUM17</strain>
    </source>
</reference>